<proteinExistence type="inferred from homology"/>
<dbReference type="Proteomes" id="UP000722989">
    <property type="component" value="Unassembled WGS sequence"/>
</dbReference>
<dbReference type="Pfam" id="PF00933">
    <property type="entry name" value="Glyco_hydro_3"/>
    <property type="match status" value="1"/>
</dbReference>
<dbReference type="InterPro" id="IPR013783">
    <property type="entry name" value="Ig-like_fold"/>
</dbReference>
<protein>
    <recommendedName>
        <fullName evidence="3">beta-glucosidase</fullName>
        <ecNumber evidence="3">3.2.1.21</ecNumber>
    </recommendedName>
</protein>
<dbReference type="SUPFAM" id="SSF52279">
    <property type="entry name" value="Beta-D-glucan exohydrolase, C-terminal domain"/>
    <property type="match status" value="1"/>
</dbReference>
<dbReference type="PROSITE" id="PS00775">
    <property type="entry name" value="GLYCOSYL_HYDROL_F3"/>
    <property type="match status" value="1"/>
</dbReference>
<evidence type="ECO:0000256" key="2">
    <source>
        <dbReference type="ARBA" id="ARBA00005336"/>
    </source>
</evidence>
<keyword evidence="4 8" id="KW-0732">Signal</keyword>
<dbReference type="InterPro" id="IPR036881">
    <property type="entry name" value="Glyco_hydro_3_C_sf"/>
</dbReference>
<dbReference type="EMBL" id="JAATVY010000017">
    <property type="protein sequence ID" value="NJC72231.1"/>
    <property type="molecule type" value="Genomic_DNA"/>
</dbReference>
<evidence type="ECO:0000313" key="10">
    <source>
        <dbReference type="EMBL" id="NJC72231.1"/>
    </source>
</evidence>
<evidence type="ECO:0000256" key="1">
    <source>
        <dbReference type="ARBA" id="ARBA00000448"/>
    </source>
</evidence>
<comment type="caution">
    <text evidence="10">The sequence shown here is derived from an EMBL/GenBank/DDBJ whole genome shotgun (WGS) entry which is preliminary data.</text>
</comment>
<dbReference type="InterPro" id="IPR001764">
    <property type="entry name" value="Glyco_hydro_3_N"/>
</dbReference>
<evidence type="ECO:0000259" key="9">
    <source>
        <dbReference type="SMART" id="SM01217"/>
    </source>
</evidence>
<sequence length="762" mass="78433">MSVFNHRAVAAAATAVLLLAPGGGAAVAAARPRYLDPTAAPQARAADLVRRMTLDEKVGQLVQIEVGHVLRECPNGIDDGCARPIVGTYGVGSILSGAGSAPFGSGQANTPRHWAEQINALVHASINDTRLHIPIMYGADVVHGHGNVLGDTLFPHNLGLGASYDPALVRDLQRAAAADAVATNVRWAFAPDVDLAVDTIWGRYYESFGEDPTLVATLGAASVRGLESNPLLASSVKHFIGSGRSGPGLDRADADVSWRALADRLIPAYRAAIAAGADTVMAYDGTVDSVPVTGSRYLLTDVLRGQLRFSGVVISDYGAVRGLLNNFHMAADYEHAAAIAINAGIDMTMEPDDAAAFTGAVKAAVAHRLIPMTRIDQAVARILTLKFANGIFDRPYVDAAQADRTLGAHAELARRAAAESTVVLRNAGSLLPLAGDARLTVTGPGADSVRDTLGGWSIGWQGVPADSAVRAVTVRAGLANADPHVRYAPGQDEAVAAAGDTDAYVAVVGDPPGAEGPNDSRDPTLPADQQALVRALLATGKPVVLVVLDDRPLALGSLVDPTTGAVGPQAVVMAWRPGTEGGNGVADVLFGAVNPSARLPVSWPLRGADHRSGYLDLTLPTTSGTPGGTYQPLFPFGAGLSYTDYTIGPVAAAATPGGVTVTVPVANTGTRAGDLVVPVYVSQPVSAVAVPRKRLVGFTRTTLAAGESRRVSIAVPWSRLAVVTGDVDGDRHAGVEPGAYVFASGPLTAEPPPVGGPGTVRR</sequence>
<dbReference type="SUPFAM" id="SSF51445">
    <property type="entry name" value="(Trans)glycosidases"/>
    <property type="match status" value="1"/>
</dbReference>
<evidence type="ECO:0000256" key="7">
    <source>
        <dbReference type="RuleBase" id="RU361161"/>
    </source>
</evidence>
<dbReference type="InterPro" id="IPR051915">
    <property type="entry name" value="Cellulose_Degrad_GH3"/>
</dbReference>
<dbReference type="Gene3D" id="3.40.50.1700">
    <property type="entry name" value="Glycoside hydrolase family 3 C-terminal domain"/>
    <property type="match status" value="1"/>
</dbReference>
<comment type="catalytic activity">
    <reaction evidence="1">
        <text>Hydrolysis of terminal, non-reducing beta-D-glucosyl residues with release of beta-D-glucose.</text>
        <dbReference type="EC" id="3.2.1.21"/>
    </reaction>
</comment>
<dbReference type="InterPro" id="IPR036962">
    <property type="entry name" value="Glyco_hydro_3_N_sf"/>
</dbReference>
<dbReference type="InterPro" id="IPR019800">
    <property type="entry name" value="Glyco_hydro_3_AS"/>
</dbReference>
<evidence type="ECO:0000256" key="4">
    <source>
        <dbReference type="ARBA" id="ARBA00022729"/>
    </source>
</evidence>
<dbReference type="PANTHER" id="PTHR30620:SF16">
    <property type="entry name" value="LYSOSOMAL BETA GLUCOSIDASE"/>
    <property type="match status" value="1"/>
</dbReference>
<name>A0ABX0Y1J4_9ACTN</name>
<reference evidence="10 11" key="1">
    <citation type="submission" date="2020-03" db="EMBL/GenBank/DDBJ databases">
        <title>WGS of the type strain of Planosporangium spp.</title>
        <authorList>
            <person name="Thawai C."/>
        </authorList>
    </citation>
    <scope>NUCLEOTIDE SEQUENCE [LARGE SCALE GENOMIC DNA]</scope>
    <source>
        <strain evidence="10 11">TBRC 5610</strain>
    </source>
</reference>
<organism evidence="10 11">
    <name type="scientific">Planosporangium thailandense</name>
    <dbReference type="NCBI Taxonomy" id="765197"/>
    <lineage>
        <taxon>Bacteria</taxon>
        <taxon>Bacillati</taxon>
        <taxon>Actinomycetota</taxon>
        <taxon>Actinomycetes</taxon>
        <taxon>Micromonosporales</taxon>
        <taxon>Micromonosporaceae</taxon>
        <taxon>Planosporangium</taxon>
    </lineage>
</organism>
<evidence type="ECO:0000256" key="5">
    <source>
        <dbReference type="ARBA" id="ARBA00022801"/>
    </source>
</evidence>
<keyword evidence="5 7" id="KW-0378">Hydrolase</keyword>
<feature type="domain" description="Fibronectin type III-like" evidence="9">
    <location>
        <begin position="675"/>
        <end position="748"/>
    </location>
</feature>
<gene>
    <name evidence="10" type="ORF">HC031_21280</name>
</gene>
<dbReference type="SMART" id="SM01217">
    <property type="entry name" value="Fn3_like"/>
    <property type="match status" value="1"/>
</dbReference>
<dbReference type="PRINTS" id="PR00133">
    <property type="entry name" value="GLHYDRLASE3"/>
</dbReference>
<dbReference type="Pfam" id="PF01915">
    <property type="entry name" value="Glyco_hydro_3_C"/>
    <property type="match status" value="1"/>
</dbReference>
<dbReference type="PANTHER" id="PTHR30620">
    <property type="entry name" value="PERIPLASMIC BETA-GLUCOSIDASE-RELATED"/>
    <property type="match status" value="1"/>
</dbReference>
<dbReference type="Gene3D" id="3.20.20.300">
    <property type="entry name" value="Glycoside hydrolase, family 3, N-terminal domain"/>
    <property type="match status" value="1"/>
</dbReference>
<dbReference type="EC" id="3.2.1.21" evidence="3"/>
<comment type="similarity">
    <text evidence="2 7">Belongs to the glycosyl hydrolase 3 family.</text>
</comment>
<feature type="signal peptide" evidence="8">
    <location>
        <begin position="1"/>
        <end position="25"/>
    </location>
</feature>
<dbReference type="InterPro" id="IPR026891">
    <property type="entry name" value="Fn3-like"/>
</dbReference>
<accession>A0ABX0Y1J4</accession>
<evidence type="ECO:0000256" key="6">
    <source>
        <dbReference type="ARBA" id="ARBA00023295"/>
    </source>
</evidence>
<dbReference type="InterPro" id="IPR002772">
    <property type="entry name" value="Glyco_hydro_3_C"/>
</dbReference>
<evidence type="ECO:0000313" key="11">
    <source>
        <dbReference type="Proteomes" id="UP000722989"/>
    </source>
</evidence>
<dbReference type="Gene3D" id="2.60.40.10">
    <property type="entry name" value="Immunoglobulins"/>
    <property type="match status" value="1"/>
</dbReference>
<keyword evidence="11" id="KW-1185">Reference proteome</keyword>
<dbReference type="RefSeq" id="WP_167927147.1">
    <property type="nucleotide sequence ID" value="NZ_JAATVY010000017.1"/>
</dbReference>
<feature type="chain" id="PRO_5045460867" description="beta-glucosidase" evidence="8">
    <location>
        <begin position="26"/>
        <end position="762"/>
    </location>
</feature>
<evidence type="ECO:0000256" key="8">
    <source>
        <dbReference type="SAM" id="SignalP"/>
    </source>
</evidence>
<evidence type="ECO:0000256" key="3">
    <source>
        <dbReference type="ARBA" id="ARBA00012744"/>
    </source>
</evidence>
<dbReference type="InterPro" id="IPR017853">
    <property type="entry name" value="GH"/>
</dbReference>
<keyword evidence="6 7" id="KW-0326">Glycosidase</keyword>
<dbReference type="Pfam" id="PF14310">
    <property type="entry name" value="Fn3-like"/>
    <property type="match status" value="1"/>
</dbReference>